<dbReference type="SUPFAM" id="SSF81631">
    <property type="entry name" value="PAP/OAS1 substrate-binding domain"/>
    <property type="match status" value="1"/>
</dbReference>
<evidence type="ECO:0000313" key="3">
    <source>
        <dbReference type="EMBL" id="CAE7573953.1"/>
    </source>
</evidence>
<sequence>MSISMKAFSSPFAAVIQPSNNLLILLVLTAICIVVPLDLTQLIFACLGAFCYYVVQLLQRSVSVPASSKKLKACNTPDSDWPGERPQAREEQLRKPRRLPTTRRPGTHVDAQAQTPAVPIVAPKFQGQSLQEEVQELVSQIMPTASSQRGVDRLAEAIRVMLASSLPEVEVVGFASSDLSRGRANGVAVPDVDIVINVRPDRVSPKVASRPAKVSSDPRMLQKWALRHCADRLVSAGGFKFRRSGFRGNEPKMTLLVPSELGIFNQAVPIDIAVNAVSPLHSAALLTECGNINPRSKELILIIRRWAKDRGVCHAPKGHLSPYVWSLLVVFYLQVAERPEGALLPPMEEFEAIANLLPDRRVKKTWQMKDEMKVPVAQLLCGFMHFYKNFPWKQAISVLRGTSGPAPVSLPINLIEHDDGKTVECGPNIEDPFAPKTNLGSGMTWWSFQRLREELARATLLLSEDTASLSKLLEPWAPETPEVLLRAAKIIANSSILQAKRAELEESNQDQVEESKLEHLVSLMHFSLVDLPDDSRQSFKYSSSMLRGCTLYLVPFNAGNVGIFDTYRKHFRTVALPSGQQGEWKYSAGVMMDDGTAYFVPYAANHIGVFDVHSEGFRTIDISWATSADCKYSGALFAEGLAYFIPSSANNVGTEQAIGNSLRKIASHRCFVSDSKQTIQSRVNSPQKAELISLRGPHANN</sequence>
<evidence type="ECO:0000256" key="2">
    <source>
        <dbReference type="SAM" id="Phobius"/>
    </source>
</evidence>
<keyword evidence="4" id="KW-1185">Reference proteome</keyword>
<dbReference type="PANTHER" id="PTHR12271:SF40">
    <property type="entry name" value="POLY(A) RNA POLYMERASE GLD2"/>
    <property type="match status" value="1"/>
</dbReference>
<feature type="compositionally biased region" description="Basic and acidic residues" evidence="1">
    <location>
        <begin position="82"/>
        <end position="94"/>
    </location>
</feature>
<keyword evidence="2" id="KW-0812">Transmembrane</keyword>
<keyword evidence="2" id="KW-0472">Membrane</keyword>
<feature type="region of interest" description="Disordered" evidence="1">
    <location>
        <begin position="69"/>
        <end position="108"/>
    </location>
</feature>
<protein>
    <submittedName>
        <fullName evidence="3">URT1 protein</fullName>
    </submittedName>
</protein>
<reference evidence="3" key="1">
    <citation type="submission" date="2021-02" db="EMBL/GenBank/DDBJ databases">
        <authorList>
            <person name="Dougan E. K."/>
            <person name="Rhodes N."/>
            <person name="Thang M."/>
            <person name="Chan C."/>
        </authorList>
    </citation>
    <scope>NUCLEOTIDE SEQUENCE</scope>
</reference>
<dbReference type="Gene3D" id="1.10.1410.10">
    <property type="match status" value="1"/>
</dbReference>
<dbReference type="GO" id="GO:0016779">
    <property type="term" value="F:nucleotidyltransferase activity"/>
    <property type="evidence" value="ECO:0007669"/>
    <property type="project" value="TreeGrafter"/>
</dbReference>
<dbReference type="OrthoDB" id="434989at2759"/>
<dbReference type="AlphaFoldDB" id="A0A812UEZ0"/>
<dbReference type="Proteomes" id="UP000604046">
    <property type="component" value="Unassembled WGS sequence"/>
</dbReference>
<keyword evidence="2" id="KW-1133">Transmembrane helix</keyword>
<comment type="caution">
    <text evidence="3">The sequence shown here is derived from an EMBL/GenBank/DDBJ whole genome shotgun (WGS) entry which is preliminary data.</text>
</comment>
<evidence type="ECO:0000313" key="4">
    <source>
        <dbReference type="Proteomes" id="UP000604046"/>
    </source>
</evidence>
<name>A0A812UEZ0_9DINO</name>
<dbReference type="PANTHER" id="PTHR12271">
    <property type="entry name" value="POLY A POLYMERASE CID PAP -RELATED"/>
    <property type="match status" value="1"/>
</dbReference>
<organism evidence="3 4">
    <name type="scientific">Symbiodinium natans</name>
    <dbReference type="NCBI Taxonomy" id="878477"/>
    <lineage>
        <taxon>Eukaryota</taxon>
        <taxon>Sar</taxon>
        <taxon>Alveolata</taxon>
        <taxon>Dinophyceae</taxon>
        <taxon>Suessiales</taxon>
        <taxon>Symbiodiniaceae</taxon>
        <taxon>Symbiodinium</taxon>
    </lineage>
</organism>
<dbReference type="GO" id="GO:0031123">
    <property type="term" value="P:RNA 3'-end processing"/>
    <property type="evidence" value="ECO:0007669"/>
    <property type="project" value="TreeGrafter"/>
</dbReference>
<proteinExistence type="predicted"/>
<gene>
    <name evidence="3" type="primary">URT1</name>
    <name evidence="3" type="ORF">SNAT2548_LOCUS32741</name>
</gene>
<accession>A0A812UEZ0</accession>
<feature type="transmembrane region" description="Helical" evidence="2">
    <location>
        <begin position="22"/>
        <end position="55"/>
    </location>
</feature>
<evidence type="ECO:0000256" key="1">
    <source>
        <dbReference type="SAM" id="MobiDB-lite"/>
    </source>
</evidence>
<dbReference type="EMBL" id="CAJNDS010002723">
    <property type="protein sequence ID" value="CAE7573953.1"/>
    <property type="molecule type" value="Genomic_DNA"/>
</dbReference>